<evidence type="ECO:0000313" key="3">
    <source>
        <dbReference type="Proteomes" id="UP000076567"/>
    </source>
</evidence>
<dbReference type="Proteomes" id="UP000076567">
    <property type="component" value="Unassembled WGS sequence"/>
</dbReference>
<dbReference type="OrthoDB" id="1413778at2"/>
<reference evidence="3" key="1">
    <citation type="submission" date="2016-01" db="EMBL/GenBank/DDBJ databases">
        <title>Draft genome of Chromobacterium sp. F49.</title>
        <authorList>
            <person name="Hong K.W."/>
        </authorList>
    </citation>
    <scope>NUCLEOTIDE SEQUENCE [LARGE SCALE GENOMIC DNA]</scope>
    <source>
        <strain evidence="3">P7IIIA</strain>
    </source>
</reference>
<dbReference type="EMBL" id="LRFC01000013">
    <property type="protein sequence ID" value="KZE67032.1"/>
    <property type="molecule type" value="Genomic_DNA"/>
</dbReference>
<dbReference type="AlphaFoldDB" id="A0A165NPD3"/>
<feature type="transmembrane region" description="Helical" evidence="1">
    <location>
        <begin position="12"/>
        <end position="31"/>
    </location>
</feature>
<gene>
    <name evidence="2" type="ORF">AWM68_19775</name>
</gene>
<accession>A0A165NPD3</accession>
<proteinExistence type="predicted"/>
<name>A0A165NPD3_9BACL</name>
<comment type="caution">
    <text evidence="2">The sequence shown here is derived from an EMBL/GenBank/DDBJ whole genome shotgun (WGS) entry which is preliminary data.</text>
</comment>
<keyword evidence="3" id="KW-1185">Reference proteome</keyword>
<organism evidence="2 3">
    <name type="scientific">Fictibacillus phosphorivorans</name>
    <dbReference type="NCBI Taxonomy" id="1221500"/>
    <lineage>
        <taxon>Bacteria</taxon>
        <taxon>Bacillati</taxon>
        <taxon>Bacillota</taxon>
        <taxon>Bacilli</taxon>
        <taxon>Bacillales</taxon>
        <taxon>Fictibacillaceae</taxon>
        <taxon>Fictibacillus</taxon>
    </lineage>
</organism>
<sequence length="182" mass="21267">MNCVSPDAWIQTFGSLIGSLIGAFLAGYFAVRVMKNQLDNEKNITLRSSLETFLKFNIKFQHQVHNVAFAIKEINKLITKIEFEYEDYAKLQLACDKFSEYISMIQDLPEDEVRLEIHSKYKNIQSNLGLLHSIAALFPESKQGRREELVKEFAERTEILEYELSFFLKYVNEIEEKLRKLS</sequence>
<evidence type="ECO:0000256" key="1">
    <source>
        <dbReference type="SAM" id="Phobius"/>
    </source>
</evidence>
<dbReference type="RefSeq" id="WP_066240131.1">
    <property type="nucleotide sequence ID" value="NZ_LRFC01000013.1"/>
</dbReference>
<keyword evidence="1" id="KW-1133">Transmembrane helix</keyword>
<keyword evidence="1" id="KW-0812">Transmembrane</keyword>
<protein>
    <submittedName>
        <fullName evidence="2">Uncharacterized protein</fullName>
    </submittedName>
</protein>
<evidence type="ECO:0000313" key="2">
    <source>
        <dbReference type="EMBL" id="KZE67032.1"/>
    </source>
</evidence>
<keyword evidence="1" id="KW-0472">Membrane</keyword>